<keyword evidence="1" id="KW-0548">Nucleotidyltransferase</keyword>
<dbReference type="KEGG" id="pfm:Pyrfu_0168"/>
<dbReference type="PANTHER" id="PTHR39646">
    <property type="entry name" value="RNA POLYMERASE RPB4"/>
    <property type="match status" value="1"/>
</dbReference>
<dbReference type="Pfam" id="PF03874">
    <property type="entry name" value="RNA_pol_Rpb4"/>
    <property type="match status" value="1"/>
</dbReference>
<dbReference type="SUPFAM" id="SSF47819">
    <property type="entry name" value="HRDC-like"/>
    <property type="match status" value="1"/>
</dbReference>
<name>G0EEJ9_PYRF1</name>
<dbReference type="GO" id="GO:0003899">
    <property type="term" value="F:DNA-directed RNA polymerase activity"/>
    <property type="evidence" value="ECO:0007669"/>
    <property type="project" value="UniProtKB-UniRule"/>
</dbReference>
<dbReference type="PANTHER" id="PTHR39646:SF1">
    <property type="entry name" value="DNA-DIRECTED RNA POLYMERASE SUBUNIT RPO4"/>
    <property type="match status" value="1"/>
</dbReference>
<dbReference type="HAMAP" id="MF_00864">
    <property type="entry name" value="RNApol_arch_Rpo4"/>
    <property type="match status" value="1"/>
</dbReference>
<dbReference type="InterPro" id="IPR010997">
    <property type="entry name" value="HRDC-like_sf"/>
</dbReference>
<dbReference type="GeneID" id="11139805"/>
<dbReference type="InterPro" id="IPR038324">
    <property type="entry name" value="Rpb4/RPC9_sf"/>
</dbReference>
<evidence type="ECO:0000313" key="3">
    <source>
        <dbReference type="Proteomes" id="UP000001037"/>
    </source>
</evidence>
<dbReference type="EC" id="2.7.7.6" evidence="1"/>
<dbReference type="STRING" id="694429.Pyrfu_0168"/>
<comment type="similarity">
    <text evidence="1">Belongs to the eukaryotic RPB4 RNA polymerase subunit family.</text>
</comment>
<dbReference type="AlphaFoldDB" id="G0EEJ9"/>
<dbReference type="EMBL" id="CP002838">
    <property type="protein sequence ID" value="AEM38040.1"/>
    <property type="molecule type" value="Genomic_DNA"/>
</dbReference>
<dbReference type="InParanoid" id="G0EEJ9"/>
<dbReference type="eggNOG" id="arCOG01016">
    <property type="taxonomic scope" value="Archaea"/>
</dbReference>
<dbReference type="GO" id="GO:0006352">
    <property type="term" value="P:DNA-templated transcription initiation"/>
    <property type="evidence" value="ECO:0007669"/>
    <property type="project" value="InterPro"/>
</dbReference>
<dbReference type="InterPro" id="IPR010924">
    <property type="entry name" value="Rpo4"/>
</dbReference>
<accession>G0EEJ9</accession>
<comment type="subunit">
    <text evidence="1">Part of the RNA polymerase complex. Forms a stalk with Rpo7 that extends from the main structure.</text>
</comment>
<dbReference type="Gene3D" id="1.20.1250.40">
    <property type="match status" value="1"/>
</dbReference>
<reference evidence="2 3" key="1">
    <citation type="journal article" date="2011" name="Stand. Genomic Sci.">
        <title>Complete genome sequence of the hyperthermophilic chemolithoautotroph Pyrolobus fumarii type strain (1A).</title>
        <authorList>
            <person name="Anderson I."/>
            <person name="Goker M."/>
            <person name="Nolan M."/>
            <person name="Lucas S."/>
            <person name="Hammon N."/>
            <person name="Deshpande S."/>
            <person name="Cheng J.F."/>
            <person name="Tapia R."/>
            <person name="Han C."/>
            <person name="Goodwin L."/>
            <person name="Pitluck S."/>
            <person name="Huntemann M."/>
            <person name="Liolios K."/>
            <person name="Ivanova N."/>
            <person name="Pagani I."/>
            <person name="Mavromatis K."/>
            <person name="Ovchinikova G."/>
            <person name="Pati A."/>
            <person name="Chen A."/>
            <person name="Palaniappan K."/>
            <person name="Land M."/>
            <person name="Hauser L."/>
            <person name="Brambilla E.M."/>
            <person name="Huber H."/>
            <person name="Yasawong M."/>
            <person name="Rohde M."/>
            <person name="Spring S."/>
            <person name="Abt B."/>
            <person name="Sikorski J."/>
            <person name="Wirth R."/>
            <person name="Detter J.C."/>
            <person name="Woyke T."/>
            <person name="Bristow J."/>
            <person name="Eisen J.A."/>
            <person name="Markowitz V."/>
            <person name="Hugenholtz P."/>
            <person name="Kyrpides N.C."/>
            <person name="Klenk H.P."/>
            <person name="Lapidus A."/>
        </authorList>
    </citation>
    <scope>NUCLEOTIDE SEQUENCE [LARGE SCALE GENOMIC DNA]</scope>
    <source>
        <strain evidence="3">DSM 11204 / 1A</strain>
    </source>
</reference>
<dbReference type="GO" id="GO:0000166">
    <property type="term" value="F:nucleotide binding"/>
    <property type="evidence" value="ECO:0007669"/>
    <property type="project" value="InterPro"/>
</dbReference>
<dbReference type="PIRSF" id="PIRSF005053">
    <property type="entry name" value="RNA_pol_F_arch"/>
    <property type="match status" value="1"/>
</dbReference>
<dbReference type="RefSeq" id="WP_014025717.1">
    <property type="nucleotide sequence ID" value="NC_015931.1"/>
</dbReference>
<protein>
    <recommendedName>
        <fullName evidence="1">DNA-directed RNA polymerase subunit Rpo4</fullName>
        <ecNumber evidence="1">2.7.7.6</ecNumber>
    </recommendedName>
    <alternativeName>
        <fullName evidence="1">DNA-directed RNA polymerase subunit F</fullName>
    </alternativeName>
</protein>
<comment type="function">
    <text evidence="1">DNA-dependent RNA polymerase (RNAP) catalyzes the transcription of DNA into RNA using the four ribonucleoside triphosphates as substrates. This subunit is less well bound than the others.</text>
</comment>
<keyword evidence="1" id="KW-0963">Cytoplasm</keyword>
<keyword evidence="1" id="KW-0240">DNA-directed RNA polymerase</keyword>
<dbReference type="FunCoup" id="G0EEJ9">
    <property type="interactions" value="10"/>
</dbReference>
<sequence length="117" mass="13448">MKIKDIRYVPIPYAYKLLAEALPRGEEQPYSEIVYRTLNYLRMFSKCTSDNAVKAVERLKTEFGLNEYTCVLIVNIRPRTVYELKAILAAAKTGLTLTDEDLKKIIEVLDEVCGQQQ</sequence>
<comment type="subcellular location">
    <subcellularLocation>
        <location evidence="1">Cytoplasm</location>
    </subcellularLocation>
</comment>
<proteinExistence type="inferred from homology"/>
<dbReference type="HOGENOM" id="CLU_2079507_0_0_2"/>
<dbReference type="GO" id="GO:0005737">
    <property type="term" value="C:cytoplasm"/>
    <property type="evidence" value="ECO:0007669"/>
    <property type="project" value="UniProtKB-SubCell"/>
</dbReference>
<keyword evidence="1" id="KW-0808">Transferase</keyword>
<dbReference type="GO" id="GO:0000428">
    <property type="term" value="C:DNA-directed RNA polymerase complex"/>
    <property type="evidence" value="ECO:0007669"/>
    <property type="project" value="UniProtKB-KW"/>
</dbReference>
<dbReference type="OrthoDB" id="15077at2157"/>
<keyword evidence="3" id="KW-1185">Reference proteome</keyword>
<gene>
    <name evidence="1" type="primary">rpo4</name>
    <name evidence="1" type="synonym">rpoF</name>
    <name evidence="2" type="ordered locus">Pyrfu_0168</name>
</gene>
<dbReference type="InterPro" id="IPR005574">
    <property type="entry name" value="Rpb4/RPC9"/>
</dbReference>
<dbReference type="Proteomes" id="UP000001037">
    <property type="component" value="Chromosome"/>
</dbReference>
<organism evidence="2 3">
    <name type="scientific">Pyrolobus fumarii (strain DSM 11204 / 1A)</name>
    <dbReference type="NCBI Taxonomy" id="694429"/>
    <lineage>
        <taxon>Archaea</taxon>
        <taxon>Thermoproteota</taxon>
        <taxon>Thermoprotei</taxon>
        <taxon>Desulfurococcales</taxon>
        <taxon>Pyrodictiaceae</taxon>
        <taxon>Pyrolobus</taxon>
    </lineage>
</organism>
<keyword evidence="1" id="KW-0804">Transcription</keyword>
<comment type="catalytic activity">
    <reaction evidence="1">
        <text>RNA(n) + a ribonucleoside 5'-triphosphate = RNA(n+1) + diphosphate</text>
        <dbReference type="Rhea" id="RHEA:21248"/>
        <dbReference type="Rhea" id="RHEA-COMP:14527"/>
        <dbReference type="Rhea" id="RHEA-COMP:17342"/>
        <dbReference type="ChEBI" id="CHEBI:33019"/>
        <dbReference type="ChEBI" id="CHEBI:61557"/>
        <dbReference type="ChEBI" id="CHEBI:140395"/>
        <dbReference type="EC" id="2.7.7.6"/>
    </reaction>
</comment>
<evidence type="ECO:0000256" key="1">
    <source>
        <dbReference type="HAMAP-Rule" id="MF_00864"/>
    </source>
</evidence>
<evidence type="ECO:0000313" key="2">
    <source>
        <dbReference type="EMBL" id="AEM38040.1"/>
    </source>
</evidence>